<feature type="transmembrane region" description="Helical" evidence="6">
    <location>
        <begin position="675"/>
        <end position="699"/>
    </location>
</feature>
<keyword evidence="5 6" id="KW-0472">Membrane</keyword>
<evidence type="ECO:0000256" key="1">
    <source>
        <dbReference type="ARBA" id="ARBA00004651"/>
    </source>
</evidence>
<reference evidence="9" key="1">
    <citation type="submission" date="2023-06" db="EMBL/GenBank/DDBJ databases">
        <title>Genomic of Agaribacillus aureum.</title>
        <authorList>
            <person name="Wang G."/>
        </authorList>
    </citation>
    <scope>NUCLEOTIDE SEQUENCE</scope>
    <source>
        <strain evidence="9">BMA12</strain>
    </source>
</reference>
<dbReference type="RefSeq" id="WP_346756396.1">
    <property type="nucleotide sequence ID" value="NZ_JAUJEB010000001.1"/>
</dbReference>
<evidence type="ECO:0000313" key="10">
    <source>
        <dbReference type="Proteomes" id="UP001172083"/>
    </source>
</evidence>
<keyword evidence="3 6" id="KW-0812">Transmembrane</keyword>
<feature type="domain" description="MacB-like periplasmic core" evidence="8">
    <location>
        <begin position="20"/>
        <end position="239"/>
    </location>
</feature>
<dbReference type="InterPro" id="IPR025857">
    <property type="entry name" value="MacB_PCD"/>
</dbReference>
<accession>A0ABT8KZZ7</accession>
<feature type="transmembrane region" description="Helical" evidence="6">
    <location>
        <begin position="380"/>
        <end position="402"/>
    </location>
</feature>
<protein>
    <submittedName>
        <fullName evidence="9">ABC transporter permease</fullName>
    </submittedName>
</protein>
<evidence type="ECO:0000313" key="9">
    <source>
        <dbReference type="EMBL" id="MDN5211060.1"/>
    </source>
</evidence>
<gene>
    <name evidence="9" type="ORF">QQ020_03335</name>
</gene>
<sequence>MVKNYLKIAFRNMLRHKLYTSINIIGLTIGITSACLIFMFVNNELSYDNFHQKGDRIYRVVTSVNAVDPVRYYGQTLHAVGPTLVEDYPEVIGQTKVRQPWGHIDITWKGQRISERNWLVGDPSFFELFDFEFLEGSPETALDAPNQAVITKELAEKYFGNQKALGRVLDFNALEPVKISGVVNPSSDRSHIQFGILLSRNTFFKGWDAADQSWEDYGAFTYILLDEQNRIEDVESEIPAFIDRYLPDNPHKIGLQLQPLREIYLNSENIEAGISGVKGDYYYIYIFLAIGVFILLIACINYINLATAKSMQRAKEIGLRKVSGAGRSHLIIQFLAESMIITFIAFVLSVGLTDLLMPLFNDLSGKSLVFSDELSGRNLWWLFSIAVVIGLVSGSFPAFYLSKLKPADTLKGEIKTSVGNLKLRQLLVIVQFTLSVIMIVSTVVVSHQMDFIRNKKMGFDFDKMLVVDINNGNVRRSSHAMKSEILKVPGVKAVAISSRVPGEWKNIQEVYVKGGNLTPDDSIQSYLMGFDEDMLATYDMELLAGRNFSGNEGADSSNVLLNEMAVKMMGWENPIGQEFHIDGRPNGFKVIGVVKDFHFQSLHQKISPLIMGYRTNPFNYIDYFSIKISAQNMPKTIADIKKIHEKFDNSTPMEYHFLENQLANFYKNDLRAARLFTIGAGLTIFIACLGLFGLASYVIQRRTKEIGLRKVLGASVTNLLLLLIKGFASQVMIAFMIATPIAYLLMEKWLGFFTYKIDLGAGNFLLAGIITLIIAILTISYRAFKTSNINPAETLRTE</sequence>
<feature type="transmembrane region" description="Helical" evidence="6">
    <location>
        <begin position="423"/>
        <end position="445"/>
    </location>
</feature>
<evidence type="ECO:0000259" key="7">
    <source>
        <dbReference type="Pfam" id="PF02687"/>
    </source>
</evidence>
<organism evidence="9 10">
    <name type="scientific">Agaribacillus aureus</name>
    <dbReference type="NCBI Taxonomy" id="3051825"/>
    <lineage>
        <taxon>Bacteria</taxon>
        <taxon>Pseudomonadati</taxon>
        <taxon>Bacteroidota</taxon>
        <taxon>Cytophagia</taxon>
        <taxon>Cytophagales</taxon>
        <taxon>Splendidivirgaceae</taxon>
        <taxon>Agaribacillus</taxon>
    </lineage>
</organism>
<feature type="domain" description="MacB-like periplasmic core" evidence="8">
    <location>
        <begin position="436"/>
        <end position="601"/>
    </location>
</feature>
<keyword evidence="10" id="KW-1185">Reference proteome</keyword>
<evidence type="ECO:0000256" key="2">
    <source>
        <dbReference type="ARBA" id="ARBA00022475"/>
    </source>
</evidence>
<comment type="caution">
    <text evidence="9">The sequence shown here is derived from an EMBL/GenBank/DDBJ whole genome shotgun (WGS) entry which is preliminary data.</text>
</comment>
<dbReference type="EMBL" id="JAUJEB010000001">
    <property type="protein sequence ID" value="MDN5211060.1"/>
    <property type="molecule type" value="Genomic_DNA"/>
</dbReference>
<dbReference type="InterPro" id="IPR050250">
    <property type="entry name" value="Macrolide_Exporter_MacB"/>
</dbReference>
<evidence type="ECO:0000256" key="5">
    <source>
        <dbReference type="ARBA" id="ARBA00023136"/>
    </source>
</evidence>
<dbReference type="PROSITE" id="PS51257">
    <property type="entry name" value="PROKAR_LIPOPROTEIN"/>
    <property type="match status" value="1"/>
</dbReference>
<feature type="transmembrane region" description="Helical" evidence="6">
    <location>
        <begin position="330"/>
        <end position="360"/>
    </location>
</feature>
<feature type="transmembrane region" description="Helical" evidence="6">
    <location>
        <begin position="21"/>
        <end position="41"/>
    </location>
</feature>
<feature type="transmembrane region" description="Helical" evidence="6">
    <location>
        <begin position="282"/>
        <end position="303"/>
    </location>
</feature>
<feature type="transmembrane region" description="Helical" evidence="6">
    <location>
        <begin position="764"/>
        <end position="784"/>
    </location>
</feature>
<evidence type="ECO:0000256" key="6">
    <source>
        <dbReference type="SAM" id="Phobius"/>
    </source>
</evidence>
<keyword evidence="4 6" id="KW-1133">Transmembrane helix</keyword>
<dbReference type="Proteomes" id="UP001172083">
    <property type="component" value="Unassembled WGS sequence"/>
</dbReference>
<evidence type="ECO:0000259" key="8">
    <source>
        <dbReference type="Pfam" id="PF12704"/>
    </source>
</evidence>
<comment type="subcellular location">
    <subcellularLocation>
        <location evidence="1">Cell membrane</location>
        <topology evidence="1">Multi-pass membrane protein</topology>
    </subcellularLocation>
</comment>
<dbReference type="PANTHER" id="PTHR30572:SF18">
    <property type="entry name" value="ABC-TYPE MACROLIDE FAMILY EXPORT SYSTEM PERMEASE COMPONENT 2"/>
    <property type="match status" value="1"/>
</dbReference>
<feature type="domain" description="ABC3 transporter permease C-terminal" evidence="7">
    <location>
        <begin position="289"/>
        <end position="405"/>
    </location>
</feature>
<dbReference type="PANTHER" id="PTHR30572">
    <property type="entry name" value="MEMBRANE COMPONENT OF TRANSPORTER-RELATED"/>
    <property type="match status" value="1"/>
</dbReference>
<dbReference type="Pfam" id="PF12704">
    <property type="entry name" value="MacB_PCD"/>
    <property type="match status" value="2"/>
</dbReference>
<dbReference type="Pfam" id="PF02687">
    <property type="entry name" value="FtsX"/>
    <property type="match status" value="2"/>
</dbReference>
<keyword evidence="2" id="KW-1003">Cell membrane</keyword>
<evidence type="ECO:0000256" key="4">
    <source>
        <dbReference type="ARBA" id="ARBA00022989"/>
    </source>
</evidence>
<dbReference type="InterPro" id="IPR003838">
    <property type="entry name" value="ABC3_permease_C"/>
</dbReference>
<proteinExistence type="predicted"/>
<name>A0ABT8KZZ7_9BACT</name>
<feature type="transmembrane region" description="Helical" evidence="6">
    <location>
        <begin position="719"/>
        <end position="744"/>
    </location>
</feature>
<feature type="domain" description="ABC3 transporter permease C-terminal" evidence="7">
    <location>
        <begin position="679"/>
        <end position="791"/>
    </location>
</feature>
<evidence type="ECO:0000256" key="3">
    <source>
        <dbReference type="ARBA" id="ARBA00022692"/>
    </source>
</evidence>